<keyword evidence="3" id="KW-1185">Reference proteome</keyword>
<dbReference type="InterPro" id="IPR057765">
    <property type="entry name" value="MS1-like_ubiquitin"/>
</dbReference>
<evidence type="ECO:0000259" key="1">
    <source>
        <dbReference type="Pfam" id="PF25565"/>
    </source>
</evidence>
<dbReference type="AlphaFoldDB" id="A0A498I404"/>
<reference evidence="2 3" key="1">
    <citation type="submission" date="2018-10" db="EMBL/GenBank/DDBJ databases">
        <title>A high-quality apple genome assembly.</title>
        <authorList>
            <person name="Hu J."/>
        </authorList>
    </citation>
    <scope>NUCLEOTIDE SEQUENCE [LARGE SCALE GENOMIC DNA]</scope>
    <source>
        <strain evidence="3">cv. HFTH1</strain>
        <tissue evidence="2">Young leaf</tissue>
    </source>
</reference>
<protein>
    <recommendedName>
        <fullName evidence="1">PHD finger protein MALE STERILITY 1-like ubiquitin-like domain-containing protein</fullName>
    </recommendedName>
</protein>
<gene>
    <name evidence="2" type="ORF">DVH24_039610</name>
</gene>
<dbReference type="EMBL" id="RDQH01000340">
    <property type="protein sequence ID" value="RXH77639.1"/>
    <property type="molecule type" value="Genomic_DNA"/>
</dbReference>
<accession>A0A498I404</accession>
<name>A0A498I404_MALDO</name>
<evidence type="ECO:0000313" key="3">
    <source>
        <dbReference type="Proteomes" id="UP000290289"/>
    </source>
</evidence>
<dbReference type="STRING" id="3750.A0A498I404"/>
<sequence>MGNCEVGFSGIQKLMLLEFCRPSPMNTLSQCSQVLRPSLPLPFAEKPRLTCIGVSSSDLVWSMVEGWRDKKGRVSLIPFPRVDDFLVAEVRNHIVCRAVNPTTRVLEYTVHDLADGVKVSEPGKKIVAQSFQLATLFPGVEELMYTMMCFIEFKRGLPPVEVVVMPLHVTIGELKRVAESALGDTYSHGNRKLG</sequence>
<organism evidence="2 3">
    <name type="scientific">Malus domestica</name>
    <name type="common">Apple</name>
    <name type="synonym">Pyrus malus</name>
    <dbReference type="NCBI Taxonomy" id="3750"/>
    <lineage>
        <taxon>Eukaryota</taxon>
        <taxon>Viridiplantae</taxon>
        <taxon>Streptophyta</taxon>
        <taxon>Embryophyta</taxon>
        <taxon>Tracheophyta</taxon>
        <taxon>Spermatophyta</taxon>
        <taxon>Magnoliopsida</taxon>
        <taxon>eudicotyledons</taxon>
        <taxon>Gunneridae</taxon>
        <taxon>Pentapetalae</taxon>
        <taxon>rosids</taxon>
        <taxon>fabids</taxon>
        <taxon>Rosales</taxon>
        <taxon>Rosaceae</taxon>
        <taxon>Amygdaloideae</taxon>
        <taxon>Maleae</taxon>
        <taxon>Malus</taxon>
    </lineage>
</organism>
<feature type="domain" description="PHD finger protein MALE STERILITY 1-like ubiquitin-like" evidence="1">
    <location>
        <begin position="154"/>
        <end position="187"/>
    </location>
</feature>
<dbReference type="Pfam" id="PF25565">
    <property type="entry name" value="Ubiquitin_At1g33420"/>
    <property type="match status" value="1"/>
</dbReference>
<dbReference type="Proteomes" id="UP000290289">
    <property type="component" value="Chromosome 14"/>
</dbReference>
<proteinExistence type="predicted"/>
<evidence type="ECO:0000313" key="2">
    <source>
        <dbReference type="EMBL" id="RXH77639.1"/>
    </source>
</evidence>
<comment type="caution">
    <text evidence="2">The sequence shown here is derived from an EMBL/GenBank/DDBJ whole genome shotgun (WGS) entry which is preliminary data.</text>
</comment>